<organism evidence="2 3">
    <name type="scientific">Ornithinimicrobium faecis</name>
    <dbReference type="NCBI Taxonomy" id="2934158"/>
    <lineage>
        <taxon>Bacteria</taxon>
        <taxon>Bacillati</taxon>
        <taxon>Actinomycetota</taxon>
        <taxon>Actinomycetes</taxon>
        <taxon>Micrococcales</taxon>
        <taxon>Ornithinimicrobiaceae</taxon>
        <taxon>Ornithinimicrobium</taxon>
    </lineage>
</organism>
<feature type="transmembrane region" description="Helical" evidence="1">
    <location>
        <begin position="246"/>
        <end position="266"/>
    </location>
</feature>
<evidence type="ECO:0000313" key="2">
    <source>
        <dbReference type="EMBL" id="USQ81290.1"/>
    </source>
</evidence>
<accession>A0ABY4YYF7</accession>
<sequence>MSYEILLYPRTAGQDWDEVLAADEADSPEMDLTTLNRGVASFRRIEARLRDGLTEPVRTWAAEDLTGDVFGEFQTRDSGLRVDLYDRAASVSAPYGGPSDPVLDLVRQAVEIVAAETGYEAYDPQVGDTFDGSFDDEAGQASLSEVTDRDDLWADHTANTVNEDAAHPDGLTAAPVEGEIVDDADQDGPLDPRAERARLIQERRQQLLEERRQPAALRRRGWFYVIFGAIVSAIGLMRVSEGDTGMLTWLFLGVGVFELVGAWLMFSQSKQAEAQQGQQSGDPDAVDR</sequence>
<reference evidence="2" key="1">
    <citation type="submission" date="2022-06" db="EMBL/GenBank/DDBJ databases">
        <title>Ornithinimicrobium HY1793.</title>
        <authorList>
            <person name="Huang Y."/>
        </authorList>
    </citation>
    <scope>NUCLEOTIDE SEQUENCE</scope>
    <source>
        <strain evidence="2">HY1793</strain>
    </source>
</reference>
<keyword evidence="3" id="KW-1185">Reference proteome</keyword>
<evidence type="ECO:0008006" key="4">
    <source>
        <dbReference type="Google" id="ProtNLM"/>
    </source>
</evidence>
<gene>
    <name evidence="2" type="ORF">NF556_06495</name>
</gene>
<keyword evidence="1" id="KW-0812">Transmembrane</keyword>
<dbReference type="Proteomes" id="UP001056455">
    <property type="component" value="Chromosome"/>
</dbReference>
<proteinExistence type="predicted"/>
<evidence type="ECO:0000256" key="1">
    <source>
        <dbReference type="SAM" id="Phobius"/>
    </source>
</evidence>
<feature type="transmembrane region" description="Helical" evidence="1">
    <location>
        <begin position="221"/>
        <end position="240"/>
    </location>
</feature>
<dbReference type="RefSeq" id="WP_252594677.1">
    <property type="nucleotide sequence ID" value="NZ_CP099489.1"/>
</dbReference>
<dbReference type="EMBL" id="CP099489">
    <property type="protein sequence ID" value="USQ81290.1"/>
    <property type="molecule type" value="Genomic_DNA"/>
</dbReference>
<evidence type="ECO:0000313" key="3">
    <source>
        <dbReference type="Proteomes" id="UP001056455"/>
    </source>
</evidence>
<protein>
    <recommendedName>
        <fullName evidence="4">DUF308 domain-containing protein</fullName>
    </recommendedName>
</protein>
<keyword evidence="1" id="KW-0472">Membrane</keyword>
<keyword evidence="1" id="KW-1133">Transmembrane helix</keyword>
<name>A0ABY4YYF7_9MICO</name>